<comment type="caution">
    <text evidence="2">The sequence shown here is derived from an EMBL/GenBank/DDBJ whole genome shotgun (WGS) entry which is preliminary data.</text>
</comment>
<proteinExistence type="predicted"/>
<evidence type="ECO:0000313" key="3">
    <source>
        <dbReference type="Proteomes" id="UP000789342"/>
    </source>
</evidence>
<sequence>MSIELDKHDKRIILNVGGFRYETLCSTLRAYPQTLLGTMFHERNNALLHPTNGNEYFFDRNGRAFHYILEYYRTGEIVWPNDEPTQLCACTQVTKKELFKELDYFQIPLSVVLVPNNLDDNKILAMKLDDFVEALSQAIIITRQNFQSVLNLSFFNIRSSSLRIYGISSYDYNRYEQKICLDTSVDKLLRPYLFVGYNIMDLFRRQIENHIKNRMSSIKWHAEITWVGCWLKITKDFNVTEILRYSNIGK</sequence>
<evidence type="ECO:0000313" key="2">
    <source>
        <dbReference type="EMBL" id="CAG8601235.1"/>
    </source>
</evidence>
<dbReference type="PANTHER" id="PTHR14499:SF136">
    <property type="entry name" value="GH08630P"/>
    <property type="match status" value="1"/>
</dbReference>
<feature type="domain" description="BTB" evidence="1">
    <location>
        <begin position="10"/>
        <end position="122"/>
    </location>
</feature>
<dbReference type="SMART" id="SM00225">
    <property type="entry name" value="BTB"/>
    <property type="match status" value="1"/>
</dbReference>
<protein>
    <submittedName>
        <fullName evidence="2">15580_t:CDS:1</fullName>
    </submittedName>
</protein>
<organism evidence="2 3">
    <name type="scientific">Acaulospora morrowiae</name>
    <dbReference type="NCBI Taxonomy" id="94023"/>
    <lineage>
        <taxon>Eukaryota</taxon>
        <taxon>Fungi</taxon>
        <taxon>Fungi incertae sedis</taxon>
        <taxon>Mucoromycota</taxon>
        <taxon>Glomeromycotina</taxon>
        <taxon>Glomeromycetes</taxon>
        <taxon>Diversisporales</taxon>
        <taxon>Acaulosporaceae</taxon>
        <taxon>Acaulospora</taxon>
    </lineage>
</organism>
<dbReference type="SUPFAM" id="SSF54695">
    <property type="entry name" value="POZ domain"/>
    <property type="match status" value="1"/>
</dbReference>
<dbReference type="InterPro" id="IPR011333">
    <property type="entry name" value="SKP1/BTB/POZ_sf"/>
</dbReference>
<dbReference type="OrthoDB" id="10025005at2759"/>
<dbReference type="AlphaFoldDB" id="A0A9N9CGU5"/>
<dbReference type="InterPro" id="IPR003131">
    <property type="entry name" value="T1-type_BTB"/>
</dbReference>
<accession>A0A9N9CGU5</accession>
<dbReference type="Proteomes" id="UP000789342">
    <property type="component" value="Unassembled WGS sequence"/>
</dbReference>
<dbReference type="GO" id="GO:0051260">
    <property type="term" value="P:protein homooligomerization"/>
    <property type="evidence" value="ECO:0007669"/>
    <property type="project" value="InterPro"/>
</dbReference>
<dbReference type="EMBL" id="CAJVPV010006178">
    <property type="protein sequence ID" value="CAG8601235.1"/>
    <property type="molecule type" value="Genomic_DNA"/>
</dbReference>
<dbReference type="Gene3D" id="3.30.710.10">
    <property type="entry name" value="Potassium Channel Kv1.1, Chain A"/>
    <property type="match status" value="1"/>
</dbReference>
<dbReference type="PANTHER" id="PTHR14499">
    <property type="entry name" value="POTASSIUM CHANNEL TETRAMERIZATION DOMAIN-CONTAINING"/>
    <property type="match status" value="1"/>
</dbReference>
<evidence type="ECO:0000259" key="1">
    <source>
        <dbReference type="SMART" id="SM00225"/>
    </source>
</evidence>
<dbReference type="InterPro" id="IPR000210">
    <property type="entry name" value="BTB/POZ_dom"/>
</dbReference>
<gene>
    <name evidence="2" type="ORF">AMORRO_LOCUS7793</name>
</gene>
<name>A0A9N9CGU5_9GLOM</name>
<keyword evidence="3" id="KW-1185">Reference proteome</keyword>
<reference evidence="2" key="1">
    <citation type="submission" date="2021-06" db="EMBL/GenBank/DDBJ databases">
        <authorList>
            <person name="Kallberg Y."/>
            <person name="Tangrot J."/>
            <person name="Rosling A."/>
        </authorList>
    </citation>
    <scope>NUCLEOTIDE SEQUENCE</scope>
    <source>
        <strain evidence="2">CL551</strain>
    </source>
</reference>
<dbReference type="Pfam" id="PF02214">
    <property type="entry name" value="BTB_2"/>
    <property type="match status" value="1"/>
</dbReference>